<evidence type="ECO:0000313" key="4">
    <source>
        <dbReference type="Proteomes" id="UP001141629"/>
    </source>
</evidence>
<dbReference type="FunFam" id="3.40.50.2000:FF:000009">
    <property type="entry name" value="Sterol 3-beta-glucosyltransferase UGT80A2"/>
    <property type="match status" value="1"/>
</dbReference>
<dbReference type="Pfam" id="PF06722">
    <property type="entry name" value="EryCIII-like_C"/>
    <property type="match status" value="1"/>
</dbReference>
<evidence type="ECO:0000313" key="3">
    <source>
        <dbReference type="EMBL" id="MCV7422820.1"/>
    </source>
</evidence>
<accession>A0A9X2Z5B0</accession>
<dbReference type="GO" id="GO:0008194">
    <property type="term" value="F:UDP-glycosyltransferase activity"/>
    <property type="evidence" value="ECO:0007669"/>
    <property type="project" value="InterPro"/>
</dbReference>
<sequence>MTFVVAIHGTRGDVEPCAALALELQRRGHDVATAVPPNLVGFVESVGLPAVAYGPDSQQQLRGDVFERPDALTAATPADWLRLGNPLRALTKARAAATRGWDEMSNTLSSLAAGADVVVTGTAYQEIAGNVTEALGVPMAEVHYFPVRANTAVMPVRLPARVVRGAYAAGEWMHWQLLRPAERRQRQLLGLPPASTRPVGRIVGRGALELQAYDPVFFPALAQEWDARRRPLIGSMTLQLPTAVDGDVESWIASGAPPVYFGFGSMPVDHFTTTMGLIRDVCATLGTRALICAGSSASDEVATTDAVKVVTAVNHAAVFPRCRAVVHHGGAGTTAAGLRAGVPTLVLWVAAEQPLWGKQVERLGVGTYRRLSTTTRESLLADLRTVLDRNTSERARLVADRMSRPSESVTTAADLLEDVARAG</sequence>
<dbReference type="InterPro" id="IPR004276">
    <property type="entry name" value="GlycoTrans_28_N"/>
</dbReference>
<protein>
    <submittedName>
        <fullName evidence="3">Glycosyltransferase</fullName>
    </submittedName>
</protein>
<reference evidence="3" key="2">
    <citation type="journal article" date="2022" name="BMC Genomics">
        <title>Comparative genome analysis of mycobacteria focusing on tRNA and non-coding RNA.</title>
        <authorList>
            <person name="Behra P.R.K."/>
            <person name="Pettersson B.M.F."/>
            <person name="Ramesh M."/>
            <person name="Das S."/>
            <person name="Dasgupta S."/>
            <person name="Kirsebom L.A."/>
        </authorList>
    </citation>
    <scope>NUCLEOTIDE SEQUENCE</scope>
    <source>
        <strain evidence="3">DSM 44838</strain>
    </source>
</reference>
<dbReference type="GO" id="GO:0033072">
    <property type="term" value="P:vancomycin biosynthetic process"/>
    <property type="evidence" value="ECO:0007669"/>
    <property type="project" value="UniProtKB-ARBA"/>
</dbReference>
<dbReference type="EMBL" id="JACKVK010000011">
    <property type="protein sequence ID" value="MCV7422820.1"/>
    <property type="molecule type" value="Genomic_DNA"/>
</dbReference>
<feature type="domain" description="Glycosyltransferase family 28 N-terminal" evidence="1">
    <location>
        <begin position="3"/>
        <end position="149"/>
    </location>
</feature>
<evidence type="ECO:0000259" key="1">
    <source>
        <dbReference type="Pfam" id="PF03033"/>
    </source>
</evidence>
<feature type="domain" description="Erythromycin biosynthesis protein CIII-like C-terminal" evidence="2">
    <location>
        <begin position="298"/>
        <end position="406"/>
    </location>
</feature>
<dbReference type="Pfam" id="PF03033">
    <property type="entry name" value="Glyco_transf_28"/>
    <property type="match status" value="1"/>
</dbReference>
<dbReference type="GO" id="GO:0005975">
    <property type="term" value="P:carbohydrate metabolic process"/>
    <property type="evidence" value="ECO:0007669"/>
    <property type="project" value="InterPro"/>
</dbReference>
<reference evidence="3" key="1">
    <citation type="submission" date="2020-07" db="EMBL/GenBank/DDBJ databases">
        <authorList>
            <person name="Pettersson B.M.F."/>
            <person name="Behra P.R.K."/>
            <person name="Ramesh M."/>
            <person name="Das S."/>
            <person name="Dasgupta S."/>
            <person name="Kirsebom L.A."/>
        </authorList>
    </citation>
    <scope>NUCLEOTIDE SEQUENCE</scope>
    <source>
        <strain evidence="3">DSM 44838</strain>
    </source>
</reference>
<evidence type="ECO:0000259" key="2">
    <source>
        <dbReference type="Pfam" id="PF06722"/>
    </source>
</evidence>
<dbReference type="GO" id="GO:0016758">
    <property type="term" value="F:hexosyltransferase activity"/>
    <property type="evidence" value="ECO:0007669"/>
    <property type="project" value="InterPro"/>
</dbReference>
<comment type="caution">
    <text evidence="3">The sequence shown here is derived from an EMBL/GenBank/DDBJ whole genome shotgun (WGS) entry which is preliminary data.</text>
</comment>
<dbReference type="SUPFAM" id="SSF53756">
    <property type="entry name" value="UDP-Glycosyltransferase/glycogen phosphorylase"/>
    <property type="match status" value="1"/>
</dbReference>
<dbReference type="InterPro" id="IPR002213">
    <property type="entry name" value="UDP_glucos_trans"/>
</dbReference>
<dbReference type="InterPro" id="IPR050426">
    <property type="entry name" value="Glycosyltransferase_28"/>
</dbReference>
<gene>
    <name evidence="3" type="ORF">H7K45_19915</name>
</gene>
<dbReference type="PANTHER" id="PTHR48050">
    <property type="entry name" value="STEROL 3-BETA-GLUCOSYLTRANSFERASE"/>
    <property type="match status" value="1"/>
</dbReference>
<dbReference type="PANTHER" id="PTHR48050:SF13">
    <property type="entry name" value="STEROL 3-BETA-GLUCOSYLTRANSFERASE UGT80A2"/>
    <property type="match status" value="1"/>
</dbReference>
<dbReference type="Proteomes" id="UP001141629">
    <property type="component" value="Unassembled WGS sequence"/>
</dbReference>
<keyword evidence="4" id="KW-1185">Reference proteome</keyword>
<dbReference type="InterPro" id="IPR010610">
    <property type="entry name" value="EryCIII-like_C"/>
</dbReference>
<dbReference type="Gene3D" id="3.40.50.2000">
    <property type="entry name" value="Glycogen Phosphorylase B"/>
    <property type="match status" value="2"/>
</dbReference>
<proteinExistence type="predicted"/>
<name>A0A9X2Z5B0_9MYCO</name>
<dbReference type="CDD" id="cd03784">
    <property type="entry name" value="GT1_Gtf-like"/>
    <property type="match status" value="1"/>
</dbReference>
<dbReference type="AlphaFoldDB" id="A0A9X2Z5B0"/>
<organism evidence="3 4">
    <name type="scientific">Mycobacterium yunnanensis</name>
    <dbReference type="NCBI Taxonomy" id="368477"/>
    <lineage>
        <taxon>Bacteria</taxon>
        <taxon>Bacillati</taxon>
        <taxon>Actinomycetota</taxon>
        <taxon>Actinomycetes</taxon>
        <taxon>Mycobacteriales</taxon>
        <taxon>Mycobacteriaceae</taxon>
        <taxon>Mycobacterium</taxon>
    </lineage>
</organism>
<dbReference type="RefSeq" id="WP_263998369.1">
    <property type="nucleotide sequence ID" value="NZ_JACKVK010000011.1"/>
</dbReference>